<keyword evidence="2" id="KW-1185">Reference proteome</keyword>
<organism evidence="1 2">
    <name type="scientific">Eucalyptus grandis</name>
    <name type="common">Flooded gum</name>
    <dbReference type="NCBI Taxonomy" id="71139"/>
    <lineage>
        <taxon>Eukaryota</taxon>
        <taxon>Viridiplantae</taxon>
        <taxon>Streptophyta</taxon>
        <taxon>Embryophyta</taxon>
        <taxon>Tracheophyta</taxon>
        <taxon>Spermatophyta</taxon>
        <taxon>Magnoliopsida</taxon>
        <taxon>eudicotyledons</taxon>
        <taxon>Gunneridae</taxon>
        <taxon>Pentapetalae</taxon>
        <taxon>rosids</taxon>
        <taxon>malvids</taxon>
        <taxon>Myrtales</taxon>
        <taxon>Myrtaceae</taxon>
        <taxon>Myrtoideae</taxon>
        <taxon>Eucalypteae</taxon>
        <taxon>Eucalyptus</taxon>
    </lineage>
</organism>
<name>A0ACC3IQI1_EUCGR</name>
<proteinExistence type="predicted"/>
<protein>
    <submittedName>
        <fullName evidence="1">Uncharacterized protein</fullName>
    </submittedName>
</protein>
<evidence type="ECO:0000313" key="2">
    <source>
        <dbReference type="Proteomes" id="UP000030711"/>
    </source>
</evidence>
<dbReference type="EMBL" id="CM064445">
    <property type="protein sequence ID" value="KAK3403984.1"/>
    <property type="molecule type" value="Genomic_DNA"/>
</dbReference>
<dbReference type="Proteomes" id="UP000030711">
    <property type="component" value="Chromosome 11"/>
</dbReference>
<gene>
    <name evidence="1" type="ORF">EUGRSUZ_K00340</name>
</gene>
<reference evidence="1 2" key="1">
    <citation type="journal article" date="2014" name="Nature">
        <title>The genome of Eucalyptus grandis.</title>
        <authorList>
            <person name="Myburg A.A."/>
            <person name="Grattapaglia D."/>
            <person name="Tuskan G.A."/>
            <person name="Hellsten U."/>
            <person name="Hayes R.D."/>
            <person name="Grimwood J."/>
            <person name="Jenkins J."/>
            <person name="Lindquist E."/>
            <person name="Tice H."/>
            <person name="Bauer D."/>
            <person name="Goodstein D.M."/>
            <person name="Dubchak I."/>
            <person name="Poliakov A."/>
            <person name="Mizrachi E."/>
            <person name="Kullan A.R."/>
            <person name="Hussey S.G."/>
            <person name="Pinard D."/>
            <person name="van der Merwe K."/>
            <person name="Singh P."/>
            <person name="van Jaarsveld I."/>
            <person name="Silva-Junior O.B."/>
            <person name="Togawa R.C."/>
            <person name="Pappas M.R."/>
            <person name="Faria D.A."/>
            <person name="Sansaloni C.P."/>
            <person name="Petroli C.D."/>
            <person name="Yang X."/>
            <person name="Ranjan P."/>
            <person name="Tschaplinski T.J."/>
            <person name="Ye C.Y."/>
            <person name="Li T."/>
            <person name="Sterck L."/>
            <person name="Vanneste K."/>
            <person name="Murat F."/>
            <person name="Soler M."/>
            <person name="Clemente H.S."/>
            <person name="Saidi N."/>
            <person name="Cassan-Wang H."/>
            <person name="Dunand C."/>
            <person name="Hefer C.A."/>
            <person name="Bornberg-Bauer E."/>
            <person name="Kersting A.R."/>
            <person name="Vining K."/>
            <person name="Amarasinghe V."/>
            <person name="Ranik M."/>
            <person name="Naithani S."/>
            <person name="Elser J."/>
            <person name="Boyd A.E."/>
            <person name="Liston A."/>
            <person name="Spatafora J.W."/>
            <person name="Dharmwardhana P."/>
            <person name="Raja R."/>
            <person name="Sullivan C."/>
            <person name="Romanel E."/>
            <person name="Alves-Ferreira M."/>
            <person name="Kulheim C."/>
            <person name="Foley W."/>
            <person name="Carocha V."/>
            <person name="Paiva J."/>
            <person name="Kudrna D."/>
            <person name="Brommonschenkel S.H."/>
            <person name="Pasquali G."/>
            <person name="Byrne M."/>
            <person name="Rigault P."/>
            <person name="Tibbits J."/>
            <person name="Spokevicius A."/>
            <person name="Jones R.C."/>
            <person name="Steane D.A."/>
            <person name="Vaillancourt R.E."/>
            <person name="Potts B.M."/>
            <person name="Joubert F."/>
            <person name="Barry K."/>
            <person name="Pappas G.J."/>
            <person name="Strauss S.H."/>
            <person name="Jaiswal P."/>
            <person name="Grima-Pettenati J."/>
            <person name="Salse J."/>
            <person name="Van de Peer Y."/>
            <person name="Rokhsar D.S."/>
            <person name="Schmutz J."/>
        </authorList>
    </citation>
    <scope>NUCLEOTIDE SEQUENCE [LARGE SCALE GENOMIC DNA]</scope>
    <source>
        <strain evidence="2">cv. BRASUZ1</strain>
        <tissue evidence="1">Leaf extractions</tissue>
    </source>
</reference>
<evidence type="ECO:0000313" key="1">
    <source>
        <dbReference type="EMBL" id="KAK3403984.1"/>
    </source>
</evidence>
<accession>A0ACC3IQI1</accession>
<comment type="caution">
    <text evidence="1">The sequence shown here is derived from an EMBL/GenBank/DDBJ whole genome shotgun (WGS) entry which is preliminary data.</text>
</comment>
<sequence length="282" mass="31896">MYVQLASGSLHDSTKVFHRMQDRKMMPWTSDFTFASLLSGVACISTIGKGEQINTDYGIVPRIEYCACMVDLLGRSGFLVEALKFINAMPFSAVTLVWHTFFGACRVHGNIELVKQEAAMIFKQEPDDLAAYVLLSNLYASAGLWEDAAPIRKRIKLKNLIKETVHKFYTSHPEAQDIYDERDQLASRIKKLGYVLNTEFVLHDVEEGQKEQYLLQHSEKIAVVFGLLSTSSLKPVWVFKNLSICRDCLCAIKCISMATGSSIDANPFHHFTDRTCSSNDYW</sequence>